<dbReference type="EMBL" id="BTSX01000001">
    <property type="protein sequence ID" value="GMS79052.1"/>
    <property type="molecule type" value="Genomic_DNA"/>
</dbReference>
<keyword evidence="2" id="KW-1185">Reference proteome</keyword>
<comment type="caution">
    <text evidence="1">The sequence shown here is derived from an EMBL/GenBank/DDBJ whole genome shotgun (WGS) entry which is preliminary data.</text>
</comment>
<evidence type="ECO:0000313" key="2">
    <source>
        <dbReference type="Proteomes" id="UP001432027"/>
    </source>
</evidence>
<name>A0AAV5S9S8_9BILA</name>
<evidence type="ECO:0000313" key="1">
    <source>
        <dbReference type="EMBL" id="GMS79052.1"/>
    </source>
</evidence>
<proteinExistence type="predicted"/>
<reference evidence="1" key="1">
    <citation type="submission" date="2023-10" db="EMBL/GenBank/DDBJ databases">
        <title>Genome assembly of Pristionchus species.</title>
        <authorList>
            <person name="Yoshida K."/>
            <person name="Sommer R.J."/>
        </authorList>
    </citation>
    <scope>NUCLEOTIDE SEQUENCE</scope>
    <source>
        <strain evidence="1">RS0144</strain>
    </source>
</reference>
<organism evidence="1 2">
    <name type="scientific">Pristionchus entomophagus</name>
    <dbReference type="NCBI Taxonomy" id="358040"/>
    <lineage>
        <taxon>Eukaryota</taxon>
        <taxon>Metazoa</taxon>
        <taxon>Ecdysozoa</taxon>
        <taxon>Nematoda</taxon>
        <taxon>Chromadorea</taxon>
        <taxon>Rhabditida</taxon>
        <taxon>Rhabditina</taxon>
        <taxon>Diplogasteromorpha</taxon>
        <taxon>Diplogasteroidea</taxon>
        <taxon>Neodiplogasteridae</taxon>
        <taxon>Pristionchus</taxon>
    </lineage>
</organism>
<sequence length="83" mass="9345">MEKAIRDEPAILRSIYLRAHPSARPEALGTFCYTFPDSRPFIIALVYSVSRRQAGICQSSRMNFCSLHYARASKGIHQCIVLG</sequence>
<gene>
    <name evidence="1" type="ORF">PENTCL1PPCAC_1227</name>
</gene>
<dbReference type="AlphaFoldDB" id="A0AAV5S9S8"/>
<dbReference type="Proteomes" id="UP001432027">
    <property type="component" value="Unassembled WGS sequence"/>
</dbReference>
<protein>
    <submittedName>
        <fullName evidence="1">Uncharacterized protein</fullName>
    </submittedName>
</protein>
<accession>A0AAV5S9S8</accession>